<name>K6UNT5_9MICO</name>
<sequence>MEPLKLYEIVVSVDVVVLSSGLGVIVDRVEENDGTWVYAVDFARSVHAARQSQLIPLGMLSMK</sequence>
<comment type="caution">
    <text evidence="1">The sequence shown here is derived from an EMBL/GenBank/DDBJ whole genome shotgun (WGS) entry which is preliminary data.</text>
</comment>
<accession>K6UNT5</accession>
<keyword evidence="2" id="KW-1185">Reference proteome</keyword>
<dbReference type="EMBL" id="BAGZ01000022">
    <property type="protein sequence ID" value="GAB79236.1"/>
    <property type="molecule type" value="Genomic_DNA"/>
</dbReference>
<evidence type="ECO:0000313" key="2">
    <source>
        <dbReference type="Proteomes" id="UP000008495"/>
    </source>
</evidence>
<evidence type="ECO:0000313" key="1">
    <source>
        <dbReference type="EMBL" id="GAB79236.1"/>
    </source>
</evidence>
<reference evidence="1 2" key="1">
    <citation type="submission" date="2012-08" db="EMBL/GenBank/DDBJ databases">
        <title>Whole genome shotgun sequence of Austwickia chelonae NBRC 105200.</title>
        <authorList>
            <person name="Yoshida I."/>
            <person name="Hosoyama A."/>
            <person name="Tsuchikane K."/>
            <person name="Katsumata H."/>
            <person name="Ando Y."/>
            <person name="Ohji S."/>
            <person name="Hamada M."/>
            <person name="Tamura T."/>
            <person name="Yamazoe A."/>
            <person name="Yamazaki S."/>
            <person name="Fujita N."/>
        </authorList>
    </citation>
    <scope>NUCLEOTIDE SEQUENCE [LARGE SCALE GENOMIC DNA]</scope>
    <source>
        <strain evidence="1 2">NBRC 105200</strain>
    </source>
</reference>
<protein>
    <submittedName>
        <fullName evidence="1">Uncharacterized protein</fullName>
    </submittedName>
</protein>
<organism evidence="1 2">
    <name type="scientific">Austwickia chelonae NBRC 105200</name>
    <dbReference type="NCBI Taxonomy" id="1184607"/>
    <lineage>
        <taxon>Bacteria</taxon>
        <taxon>Bacillati</taxon>
        <taxon>Actinomycetota</taxon>
        <taxon>Actinomycetes</taxon>
        <taxon>Micrococcales</taxon>
        <taxon>Dermatophilaceae</taxon>
        <taxon>Austwickia</taxon>
    </lineage>
</organism>
<gene>
    <name evidence="1" type="ORF">AUCHE_22_00060</name>
</gene>
<dbReference type="Proteomes" id="UP000008495">
    <property type="component" value="Unassembled WGS sequence"/>
</dbReference>
<proteinExistence type="predicted"/>
<dbReference type="AlphaFoldDB" id="K6UNT5"/>